<feature type="transmembrane region" description="Helical" evidence="1">
    <location>
        <begin position="161"/>
        <end position="188"/>
    </location>
</feature>
<evidence type="ECO:0000256" key="1">
    <source>
        <dbReference type="SAM" id="Phobius"/>
    </source>
</evidence>
<feature type="transmembrane region" description="Helical" evidence="1">
    <location>
        <begin position="113"/>
        <end position="130"/>
    </location>
</feature>
<dbReference type="KEGG" id="chg:AXF12_06485"/>
<dbReference type="Proteomes" id="UP000065822">
    <property type="component" value="Chromosome"/>
</dbReference>
<dbReference type="Proteomes" id="UP000215539">
    <property type="component" value="Chromosome 1"/>
</dbReference>
<keyword evidence="1" id="KW-0812">Transmembrane</keyword>
<gene>
    <name evidence="2" type="ORF">AXF12_06485</name>
    <name evidence="3" type="ORF">SAMEA44541418_00412</name>
</gene>
<feature type="transmembrane region" description="Helical" evidence="1">
    <location>
        <begin position="297"/>
        <end position="317"/>
    </location>
</feature>
<evidence type="ECO:0000313" key="4">
    <source>
        <dbReference type="Proteomes" id="UP000065822"/>
    </source>
</evidence>
<keyword evidence="4" id="KW-1185">Reference proteome</keyword>
<feature type="transmembrane region" description="Helical" evidence="1">
    <location>
        <begin position="324"/>
        <end position="343"/>
    </location>
</feature>
<name>A0AAX2GW96_9FLAO</name>
<feature type="transmembrane region" description="Helical" evidence="1">
    <location>
        <begin position="244"/>
        <end position="261"/>
    </location>
</feature>
<evidence type="ECO:0000313" key="3">
    <source>
        <dbReference type="EMBL" id="SNV04358.1"/>
    </source>
</evidence>
<keyword evidence="1" id="KW-0472">Membrane</keyword>
<organism evidence="3 5">
    <name type="scientific">Capnocytophaga haemolytica</name>
    <dbReference type="NCBI Taxonomy" id="45243"/>
    <lineage>
        <taxon>Bacteria</taxon>
        <taxon>Pseudomonadati</taxon>
        <taxon>Bacteroidota</taxon>
        <taxon>Flavobacteriia</taxon>
        <taxon>Flavobacteriales</taxon>
        <taxon>Flavobacteriaceae</taxon>
        <taxon>Capnocytophaga</taxon>
    </lineage>
</organism>
<dbReference type="EMBL" id="CP014227">
    <property type="protein sequence ID" value="AMD85186.1"/>
    <property type="molecule type" value="Genomic_DNA"/>
</dbReference>
<reference evidence="2 4" key="1">
    <citation type="submission" date="2016-02" db="EMBL/GenBank/DDBJ databases">
        <authorList>
            <person name="Holder M.E."/>
            <person name="Ajami N.J."/>
            <person name="Petrosino J.F."/>
        </authorList>
    </citation>
    <scope>NUCLEOTIDE SEQUENCE [LARGE SCALE GENOMIC DNA]</scope>
    <source>
        <strain evidence="2 4">CCUG 32990</strain>
    </source>
</reference>
<dbReference type="Pfam" id="PF14897">
    <property type="entry name" value="EpsG"/>
    <property type="match status" value="1"/>
</dbReference>
<feature type="transmembrane region" description="Helical" evidence="1">
    <location>
        <begin position="21"/>
        <end position="40"/>
    </location>
</feature>
<dbReference type="InterPro" id="IPR049458">
    <property type="entry name" value="EpsG-like"/>
</dbReference>
<reference evidence="3 5" key="2">
    <citation type="submission" date="2017-06" db="EMBL/GenBank/DDBJ databases">
        <authorList>
            <consortium name="Pathogen Informatics"/>
        </authorList>
    </citation>
    <scope>NUCLEOTIDE SEQUENCE [LARGE SCALE GENOMIC DNA]</scope>
    <source>
        <strain evidence="3 5">NCTC12947</strain>
    </source>
</reference>
<keyword evidence="1" id="KW-1133">Transmembrane helix</keyword>
<protein>
    <submittedName>
        <fullName evidence="2">Beta-carotene 15,15'-monooxygenase</fullName>
    </submittedName>
</protein>
<feature type="transmembrane region" description="Helical" evidence="1">
    <location>
        <begin position="77"/>
        <end position="101"/>
    </location>
</feature>
<evidence type="ECO:0000313" key="5">
    <source>
        <dbReference type="Proteomes" id="UP000215539"/>
    </source>
</evidence>
<proteinExistence type="predicted"/>
<feature type="transmembrane region" description="Helical" evidence="1">
    <location>
        <begin position="200"/>
        <end position="224"/>
    </location>
</feature>
<feature type="transmembrane region" description="Helical" evidence="1">
    <location>
        <begin position="273"/>
        <end position="291"/>
    </location>
</feature>
<sequence>MLSLEDNLNVVNMKLIVKKQYLIFFITSLLLALIVGNRGATRDTPNYYTVFTLIDEFDLTDIPKFYIISGMEIGFGWFAYIVSFFTDSVAVFFTLFSFINFYFIYKISQKIKINYSFVFFIYISSSYFLIQQFMQMRQGMATAIQLYAFTIWLIDKKKLSFILLSLIAFSLHQVALALFLIGGFLYLIQKRIEKYSLYKFKQVVLILLFIFILIAKFLLIPILLNVSARVADYSESGEDGAALSLFRLPNIKAFLTFLLIFMAMNEKLYKNRIFTLFFLFFTVGLAFRIGFSEFSILSGRFAIAFSYSEIFILPFVFQRFGKREFYILMILFVIIQAIVTYIFQAPYVFDDYFKPLYIT</sequence>
<dbReference type="AlphaFoldDB" id="A0AAX2GW96"/>
<accession>A0AAX2GW96</accession>
<evidence type="ECO:0000313" key="2">
    <source>
        <dbReference type="EMBL" id="AMD85186.1"/>
    </source>
</evidence>
<dbReference type="EMBL" id="LT906449">
    <property type="protein sequence ID" value="SNV04358.1"/>
    <property type="molecule type" value="Genomic_DNA"/>
</dbReference>